<dbReference type="KEGG" id="pacs:FAZ98_21890"/>
<gene>
    <name evidence="1" type="ORF">FAZ98_21890</name>
</gene>
<keyword evidence="2" id="KW-1185">Reference proteome</keyword>
<dbReference type="OrthoDB" id="9983929at2"/>
<protein>
    <submittedName>
        <fullName evidence="1">Uncharacterized protein</fullName>
    </submittedName>
</protein>
<organism evidence="1 2">
    <name type="scientific">Paraburkholderia acidisoli</name>
    <dbReference type="NCBI Taxonomy" id="2571748"/>
    <lineage>
        <taxon>Bacteria</taxon>
        <taxon>Pseudomonadati</taxon>
        <taxon>Pseudomonadota</taxon>
        <taxon>Betaproteobacteria</taxon>
        <taxon>Burkholderiales</taxon>
        <taxon>Burkholderiaceae</taxon>
        <taxon>Paraburkholderia</taxon>
    </lineage>
</organism>
<dbReference type="AlphaFoldDB" id="A0A7Z2GMP7"/>
<accession>A0A7Z2GMP7</accession>
<proteinExistence type="predicted"/>
<dbReference type="Proteomes" id="UP000433577">
    <property type="component" value="Chromosome 2"/>
</dbReference>
<dbReference type="EMBL" id="CP046914">
    <property type="protein sequence ID" value="QGZ64375.1"/>
    <property type="molecule type" value="Genomic_DNA"/>
</dbReference>
<evidence type="ECO:0000313" key="2">
    <source>
        <dbReference type="Proteomes" id="UP000433577"/>
    </source>
</evidence>
<sequence>MDLDVSEELRRMIETNSPKFEALYGCRPDTLIFSPLVAQAFFDGSEIPVLLHGMKIVIGPTPTMIPQLAVHKDNAARQRSLH</sequence>
<dbReference type="RefSeq" id="WP_158953740.1">
    <property type="nucleotide sequence ID" value="NZ_CP046914.1"/>
</dbReference>
<reference evidence="1 2" key="1">
    <citation type="submission" date="2019-12" db="EMBL/GenBank/DDBJ databases">
        <title>Paraburkholderia acidiphila 7Q-K02 sp. nov and Paraburkholderia acidisoli DHF22 sp. nov., two strains isolated from forest soil.</title>
        <authorList>
            <person name="Gao Z."/>
            <person name="Qiu L."/>
        </authorList>
    </citation>
    <scope>NUCLEOTIDE SEQUENCE [LARGE SCALE GENOMIC DNA]</scope>
    <source>
        <strain evidence="1 2">DHF22</strain>
    </source>
</reference>
<name>A0A7Z2GMP7_9BURK</name>
<evidence type="ECO:0000313" key="1">
    <source>
        <dbReference type="EMBL" id="QGZ64375.1"/>
    </source>
</evidence>